<dbReference type="InterPro" id="IPR001734">
    <property type="entry name" value="Na/solute_symporter"/>
</dbReference>
<dbReference type="Proteomes" id="UP000186132">
    <property type="component" value="Unassembled WGS sequence"/>
</dbReference>
<feature type="transmembrane region" description="Helical" evidence="9">
    <location>
        <begin position="177"/>
        <end position="195"/>
    </location>
</feature>
<evidence type="ECO:0000256" key="4">
    <source>
        <dbReference type="ARBA" id="ARBA00022692"/>
    </source>
</evidence>
<dbReference type="EMBL" id="FQVU01000001">
    <property type="protein sequence ID" value="SHF75740.1"/>
    <property type="molecule type" value="Genomic_DNA"/>
</dbReference>
<dbReference type="GO" id="GO:0005886">
    <property type="term" value="C:plasma membrane"/>
    <property type="evidence" value="ECO:0007669"/>
    <property type="project" value="TreeGrafter"/>
</dbReference>
<keyword evidence="5 9" id="KW-1133">Transmembrane helix</keyword>
<comment type="subcellular location">
    <subcellularLocation>
        <location evidence="1">Membrane</location>
        <topology evidence="1">Multi-pass membrane protein</topology>
    </subcellularLocation>
</comment>
<dbReference type="PROSITE" id="PS50283">
    <property type="entry name" value="NA_SOLUT_SYMP_3"/>
    <property type="match status" value="1"/>
</dbReference>
<keyword evidence="6 9" id="KW-0472">Membrane</keyword>
<reference evidence="10 11" key="1">
    <citation type="submission" date="2016-11" db="EMBL/GenBank/DDBJ databases">
        <authorList>
            <person name="Jaros S."/>
            <person name="Januszkiewicz K."/>
            <person name="Wedrychowicz H."/>
        </authorList>
    </citation>
    <scope>NUCLEOTIDE SEQUENCE [LARGE SCALE GENOMIC DNA]</scope>
    <source>
        <strain evidence="10 11">DSM 45627</strain>
    </source>
</reference>
<feature type="transmembrane region" description="Helical" evidence="9">
    <location>
        <begin position="54"/>
        <end position="74"/>
    </location>
</feature>
<comment type="similarity">
    <text evidence="2 7">Belongs to the sodium:solute symporter (SSF) (TC 2.A.21) family.</text>
</comment>
<proteinExistence type="inferred from homology"/>
<dbReference type="RefSeq" id="WP_073386222.1">
    <property type="nucleotide sequence ID" value="NZ_FQVU01000001.1"/>
</dbReference>
<accession>A0A1M5E976</accession>
<dbReference type="GO" id="GO:0022857">
    <property type="term" value="F:transmembrane transporter activity"/>
    <property type="evidence" value="ECO:0007669"/>
    <property type="project" value="InterPro"/>
</dbReference>
<feature type="transmembrane region" description="Helical" evidence="9">
    <location>
        <begin position="80"/>
        <end position="106"/>
    </location>
</feature>
<dbReference type="CDD" id="cd10322">
    <property type="entry name" value="SLC5sbd"/>
    <property type="match status" value="1"/>
</dbReference>
<name>A0A1M5E976_9ACTN</name>
<feature type="transmembrane region" description="Helical" evidence="9">
    <location>
        <begin position="207"/>
        <end position="226"/>
    </location>
</feature>
<dbReference type="InterPro" id="IPR038377">
    <property type="entry name" value="Na/Glc_symporter_sf"/>
</dbReference>
<dbReference type="AlphaFoldDB" id="A0A1M5E976"/>
<dbReference type="Pfam" id="PF00474">
    <property type="entry name" value="SSF"/>
    <property type="match status" value="1"/>
</dbReference>
<feature type="transmembrane region" description="Helical" evidence="9">
    <location>
        <begin position="398"/>
        <end position="417"/>
    </location>
</feature>
<feature type="transmembrane region" description="Helical" evidence="9">
    <location>
        <begin position="257"/>
        <end position="274"/>
    </location>
</feature>
<feature type="transmembrane region" description="Helical" evidence="9">
    <location>
        <begin position="295"/>
        <end position="315"/>
    </location>
</feature>
<evidence type="ECO:0000256" key="7">
    <source>
        <dbReference type="RuleBase" id="RU362091"/>
    </source>
</evidence>
<feature type="transmembrane region" description="Helical" evidence="9">
    <location>
        <begin position="133"/>
        <end position="157"/>
    </location>
</feature>
<dbReference type="PANTHER" id="PTHR48086:SF8">
    <property type="entry name" value="MONOCARBOXYLIC ACID PERMEASE"/>
    <property type="match status" value="1"/>
</dbReference>
<feature type="transmembrane region" description="Helical" evidence="9">
    <location>
        <begin position="349"/>
        <end position="377"/>
    </location>
</feature>
<keyword evidence="11" id="KW-1185">Reference proteome</keyword>
<evidence type="ECO:0000256" key="9">
    <source>
        <dbReference type="SAM" id="Phobius"/>
    </source>
</evidence>
<feature type="transmembrane region" description="Helical" evidence="9">
    <location>
        <begin position="423"/>
        <end position="445"/>
    </location>
</feature>
<evidence type="ECO:0000256" key="8">
    <source>
        <dbReference type="SAM" id="MobiDB-lite"/>
    </source>
</evidence>
<sequence>MSTVAAGGGVNGVELGVVVFFFVVVTFGGFVAVRWRRADSMDSLEEWGLGGRGFGTVVTWFLLGGDLYTAYTFVAVPAAMFATGAVAGFFAVPYTIVAYPIVFVFLPRLWSVAQRRGYVTPADFVRGRYDSRVLALAVALTGIVATMPYIALQLVGIQAVFDTMGLGGSGNVLVRDLPLIIAFAVLAAYTYSSGLRAPALIAFVKDTLIYIVIVVAIVYVAAKIGFDDMFTAAKTKMTTPLPSGMPTGTFVTGKGTYWAYGTLAFGSALALFMYPHSMTAVLASRRRNTIRRNTAILPAYSLMLALLALLGFAAIHQVGAGKMNVFGQDGVANAQLAVPHFFQSVFPSWFAGVAFAAIAIGALVPAAIMSIAAANLFTRNIYREFLHRDASPKQEARVSKIVSIVVKFGALLFVLGLDKQNAINMQLLGGVWILQTLVAVVSGLYTRWFHRWALLTGWAAGMLYGTIEAYLQTAPASTTKLVDGKPQVTVNGTRHFAASIAEIPFTHTKVYIGITALVINIIVAVVVTLLLRALRAPAGVDQTAPEDYWSDKANPTVVLEAERETAGHEATGASGPGGATGRGPTLSGESTRP</sequence>
<dbReference type="STRING" id="1206085.SAMN05443575_0824"/>
<gene>
    <name evidence="10" type="ORF">SAMN05443575_0824</name>
</gene>
<evidence type="ECO:0000256" key="1">
    <source>
        <dbReference type="ARBA" id="ARBA00004141"/>
    </source>
</evidence>
<keyword evidence="3" id="KW-0813">Transport</keyword>
<organism evidence="10 11">
    <name type="scientific">Jatrophihabitans endophyticus</name>
    <dbReference type="NCBI Taxonomy" id="1206085"/>
    <lineage>
        <taxon>Bacteria</taxon>
        <taxon>Bacillati</taxon>
        <taxon>Actinomycetota</taxon>
        <taxon>Actinomycetes</taxon>
        <taxon>Jatrophihabitantales</taxon>
        <taxon>Jatrophihabitantaceae</taxon>
        <taxon>Jatrophihabitans</taxon>
    </lineage>
</organism>
<evidence type="ECO:0000313" key="10">
    <source>
        <dbReference type="EMBL" id="SHF75740.1"/>
    </source>
</evidence>
<dbReference type="PANTHER" id="PTHR48086">
    <property type="entry name" value="SODIUM/PROLINE SYMPORTER-RELATED"/>
    <property type="match status" value="1"/>
</dbReference>
<evidence type="ECO:0000256" key="6">
    <source>
        <dbReference type="ARBA" id="ARBA00023136"/>
    </source>
</evidence>
<feature type="transmembrane region" description="Helical" evidence="9">
    <location>
        <begin position="452"/>
        <end position="471"/>
    </location>
</feature>
<evidence type="ECO:0000256" key="5">
    <source>
        <dbReference type="ARBA" id="ARBA00022989"/>
    </source>
</evidence>
<dbReference type="InterPro" id="IPR050277">
    <property type="entry name" value="Sodium:Solute_Symporter"/>
</dbReference>
<evidence type="ECO:0000313" key="11">
    <source>
        <dbReference type="Proteomes" id="UP000186132"/>
    </source>
</evidence>
<feature type="region of interest" description="Disordered" evidence="8">
    <location>
        <begin position="561"/>
        <end position="593"/>
    </location>
</feature>
<dbReference type="NCBIfam" id="NF046076">
    <property type="entry name" value="monocarbox_MctP"/>
    <property type="match status" value="1"/>
</dbReference>
<feature type="transmembrane region" description="Helical" evidence="9">
    <location>
        <begin position="12"/>
        <end position="33"/>
    </location>
</feature>
<evidence type="ECO:0000256" key="2">
    <source>
        <dbReference type="ARBA" id="ARBA00006434"/>
    </source>
</evidence>
<evidence type="ECO:0000256" key="3">
    <source>
        <dbReference type="ARBA" id="ARBA00022448"/>
    </source>
</evidence>
<dbReference type="Gene3D" id="1.20.1730.10">
    <property type="entry name" value="Sodium/glucose cotransporter"/>
    <property type="match status" value="1"/>
</dbReference>
<protein>
    <submittedName>
        <fullName evidence="10">Solute:Na+ symporter, SSS family</fullName>
    </submittedName>
</protein>
<feature type="transmembrane region" description="Helical" evidence="9">
    <location>
        <begin position="510"/>
        <end position="531"/>
    </location>
</feature>
<keyword evidence="4 9" id="KW-0812">Transmembrane</keyword>